<dbReference type="AlphaFoldDB" id="A0A7X0F5F6"/>
<evidence type="ECO:0000313" key="1">
    <source>
        <dbReference type="EMBL" id="MBB6353481.1"/>
    </source>
</evidence>
<dbReference type="Proteomes" id="UP000536262">
    <property type="component" value="Unassembled WGS sequence"/>
</dbReference>
<sequence>MAKGICGPSSADMKEWEAEDDLRTLINAEKVKADPARLKAAMKKQAEMKKAIDAVGSEAKK</sequence>
<dbReference type="RefSeq" id="WP_184698544.1">
    <property type="nucleotide sequence ID" value="NZ_BAABEG010000001.1"/>
</dbReference>
<accession>A0A7X0F5F6</accession>
<gene>
    <name evidence="1" type="ORF">GGR00_001249</name>
</gene>
<proteinExistence type="predicted"/>
<organism evidence="1 2">
    <name type="scientific">Aminobacter aganoensis</name>
    <dbReference type="NCBI Taxonomy" id="83264"/>
    <lineage>
        <taxon>Bacteria</taxon>
        <taxon>Pseudomonadati</taxon>
        <taxon>Pseudomonadota</taxon>
        <taxon>Alphaproteobacteria</taxon>
        <taxon>Hyphomicrobiales</taxon>
        <taxon>Phyllobacteriaceae</taxon>
        <taxon>Aminobacter</taxon>
    </lineage>
</organism>
<evidence type="ECO:0000313" key="2">
    <source>
        <dbReference type="Proteomes" id="UP000536262"/>
    </source>
</evidence>
<dbReference type="EMBL" id="JACHOU010000002">
    <property type="protein sequence ID" value="MBB6353481.1"/>
    <property type="molecule type" value="Genomic_DNA"/>
</dbReference>
<name>A0A7X0F5F6_9HYPH</name>
<comment type="caution">
    <text evidence="1">The sequence shown here is derived from an EMBL/GenBank/DDBJ whole genome shotgun (WGS) entry which is preliminary data.</text>
</comment>
<reference evidence="1 2" key="1">
    <citation type="submission" date="2020-08" db="EMBL/GenBank/DDBJ databases">
        <title>Genomic Encyclopedia of Type Strains, Phase IV (KMG-IV): sequencing the most valuable type-strain genomes for metagenomic binning, comparative biology and taxonomic classification.</title>
        <authorList>
            <person name="Goeker M."/>
        </authorList>
    </citation>
    <scope>NUCLEOTIDE SEQUENCE [LARGE SCALE GENOMIC DNA]</scope>
    <source>
        <strain evidence="1 2">DSM 7051</strain>
    </source>
</reference>
<keyword evidence="2" id="KW-1185">Reference proteome</keyword>
<protein>
    <submittedName>
        <fullName evidence="1">Uncharacterized protein</fullName>
    </submittedName>
</protein>